<evidence type="ECO:0000313" key="8">
    <source>
        <dbReference type="Proteomes" id="UP000294820"/>
    </source>
</evidence>
<dbReference type="GO" id="GO:0005829">
    <property type="term" value="C:cytosol"/>
    <property type="evidence" value="ECO:0007669"/>
    <property type="project" value="TreeGrafter"/>
</dbReference>
<keyword evidence="8" id="KW-1185">Reference proteome</keyword>
<evidence type="ECO:0000256" key="1">
    <source>
        <dbReference type="ARBA" id="ARBA00010838"/>
    </source>
</evidence>
<dbReference type="EMBL" id="LT615367">
    <property type="protein sequence ID" value="SLM61586.1"/>
    <property type="molecule type" value="Genomic_DNA"/>
</dbReference>
<dbReference type="Pfam" id="PF00232">
    <property type="entry name" value="Glyco_hydro_1"/>
    <property type="match status" value="1"/>
</dbReference>
<dbReference type="NCBIfam" id="NF007154">
    <property type="entry name" value="PRK09589.1"/>
    <property type="match status" value="1"/>
</dbReference>
<dbReference type="EC" id="3.2.1.86" evidence="7"/>
<feature type="active site" description="Nucleophile" evidence="4">
    <location>
        <position position="418"/>
    </location>
</feature>
<keyword evidence="2 6" id="KW-0378">Hydrolase</keyword>
<dbReference type="PRINTS" id="PR00131">
    <property type="entry name" value="GLHYDRLASE1"/>
</dbReference>
<comment type="similarity">
    <text evidence="1 5">Belongs to the glycosyl hydrolase 1 family.</text>
</comment>
<dbReference type="InterPro" id="IPR033132">
    <property type="entry name" value="GH_1_N_CS"/>
</dbReference>
<dbReference type="GO" id="GO:0008706">
    <property type="term" value="F:6-phospho-beta-glucosidase activity"/>
    <property type="evidence" value="ECO:0007669"/>
    <property type="project" value="UniProtKB-EC"/>
</dbReference>
<dbReference type="SUPFAM" id="SSF51445">
    <property type="entry name" value="(Trans)glycosidases"/>
    <property type="match status" value="1"/>
</dbReference>
<dbReference type="Proteomes" id="UP000294820">
    <property type="component" value="Chromosome 1"/>
</dbReference>
<dbReference type="InterPro" id="IPR018120">
    <property type="entry name" value="Glyco_hydro_1_AS"/>
</dbReference>
<protein>
    <submittedName>
        <fullName evidence="7">6-phospho-beta-glucosidase</fullName>
        <ecNumber evidence="7">3.2.1.86</ecNumber>
    </submittedName>
</protein>
<dbReference type="KEGG" id="daq:DAQ1742_00486"/>
<evidence type="ECO:0000256" key="6">
    <source>
        <dbReference type="RuleBase" id="RU004468"/>
    </source>
</evidence>
<dbReference type="InterPro" id="IPR001360">
    <property type="entry name" value="Glyco_hydro_1"/>
</dbReference>
<dbReference type="PROSITE" id="PS00653">
    <property type="entry name" value="GLYCOSYL_HYDROL_F1_2"/>
    <property type="match status" value="1"/>
</dbReference>
<gene>
    <name evidence="7" type="primary">bglA</name>
    <name evidence="7" type="ORF">DAQ1742_00486</name>
</gene>
<dbReference type="PANTHER" id="PTHR10353:SF122">
    <property type="entry name" value="6-PHOSPHO-BETA-GLUCOSIDASE ASCB-RELATED"/>
    <property type="match status" value="1"/>
</dbReference>
<keyword evidence="3 6" id="KW-0326">Glycosidase</keyword>
<dbReference type="GO" id="GO:0016052">
    <property type="term" value="P:carbohydrate catabolic process"/>
    <property type="evidence" value="ECO:0007669"/>
    <property type="project" value="TreeGrafter"/>
</dbReference>
<name>A0A375A6P0_9GAMM</name>
<proteinExistence type="inferred from homology"/>
<dbReference type="InterPro" id="IPR017853">
    <property type="entry name" value="GH"/>
</dbReference>
<evidence type="ECO:0000256" key="3">
    <source>
        <dbReference type="ARBA" id="ARBA00023295"/>
    </source>
</evidence>
<dbReference type="PROSITE" id="PS00572">
    <property type="entry name" value="GLYCOSYL_HYDROL_F1_1"/>
    <property type="match status" value="1"/>
</dbReference>
<organism evidence="7 8">
    <name type="scientific">Dickeya aquatica</name>
    <dbReference type="NCBI Taxonomy" id="1401087"/>
    <lineage>
        <taxon>Bacteria</taxon>
        <taxon>Pseudomonadati</taxon>
        <taxon>Pseudomonadota</taxon>
        <taxon>Gammaproteobacteria</taxon>
        <taxon>Enterobacterales</taxon>
        <taxon>Pectobacteriaceae</taxon>
        <taxon>Dickeya</taxon>
    </lineage>
</organism>
<dbReference type="NCBIfam" id="NF011589">
    <property type="entry name" value="PRK15014.1"/>
    <property type="match status" value="1"/>
</dbReference>
<dbReference type="PANTHER" id="PTHR10353">
    <property type="entry name" value="GLYCOSYL HYDROLASE"/>
    <property type="match status" value="1"/>
</dbReference>
<dbReference type="AlphaFoldDB" id="A0A375A6P0"/>
<dbReference type="FunFam" id="3.20.20.80:FF:000004">
    <property type="entry name" value="Beta-glucosidase 6-phospho-beta-glucosidase"/>
    <property type="match status" value="1"/>
</dbReference>
<evidence type="ECO:0000313" key="7">
    <source>
        <dbReference type="EMBL" id="SLM61586.1"/>
    </source>
</evidence>
<evidence type="ECO:0000256" key="2">
    <source>
        <dbReference type="ARBA" id="ARBA00022801"/>
    </source>
</evidence>
<evidence type="ECO:0000256" key="5">
    <source>
        <dbReference type="RuleBase" id="RU003690"/>
    </source>
</evidence>
<dbReference type="Gene3D" id="3.20.20.80">
    <property type="entry name" value="Glycosidases"/>
    <property type="match status" value="1"/>
</dbReference>
<sequence>MGAVVARAALLIFYPVFLMKPVAVMTCSCILKPVSVSVRGKKMSQLPVGFLWGGAVAAHQLEGGWNEGGKGVSVVDVLTAGAHGKLRRITDGVIPGESYPNHEAIDFYHRYKDDIALFAQMGFKCFRTSIAWTRIFPNGDDAQPCEAGLKFYDDLIDELLKHGIEPVLTLSHFEMPLHLAQQYDGWMSRKTLECFVHFATTVITRYRHKVKYWMTFNEINNQKNVSAEIFGWMCSGVKFPQKAQPEQAMYQAVHHQFVASALIVKQAHDINPDIQVGCMCAFVPYYPYSCHPDDVMLAARSMHDRFYFTDVQVRGHYPAYAKREWALKGYEIVMEPQDEQILREGKADYIGFSYYMSNVVKHDVHNRIDASMDGSSEHSIANPHLTASDWGWQIDPTGLRYALLSLYERYEVPLFIVENGLGALDEPDENGVCQDDYRIDYLRSHIEAMKAAVWEDGVELLGYTPWGCIDLVSFTTGEMAKRYGFIHVDKHDDGSGTLARRPKKSFYWYQRVIASNGEQL</sequence>
<evidence type="ECO:0000256" key="4">
    <source>
        <dbReference type="PROSITE-ProRule" id="PRU10055"/>
    </source>
</evidence>
<reference evidence="7 8" key="1">
    <citation type="submission" date="2016-09" db="EMBL/GenBank/DDBJ databases">
        <authorList>
            <person name="Reverchon S."/>
            <person name="Nasser W."/>
            <person name="Leonard S."/>
            <person name="Brochier C."/>
            <person name="Duprey A."/>
        </authorList>
    </citation>
    <scope>NUCLEOTIDE SEQUENCE [LARGE SCALE GENOMIC DNA]</scope>
    <source>
        <strain evidence="7 8">174/2</strain>
    </source>
</reference>
<accession>A0A375A6P0</accession>